<accession>A0A9P7K5N6</accession>
<evidence type="ECO:0000313" key="3">
    <source>
        <dbReference type="Proteomes" id="UP000717328"/>
    </source>
</evidence>
<evidence type="ECO:0000313" key="2">
    <source>
        <dbReference type="EMBL" id="KAG5639236.1"/>
    </source>
</evidence>
<dbReference type="Proteomes" id="UP000717328">
    <property type="component" value="Unassembled WGS sequence"/>
</dbReference>
<name>A0A9P7K5N6_9AGAR</name>
<dbReference type="EMBL" id="JABCKI010005727">
    <property type="protein sequence ID" value="KAG5639236.1"/>
    <property type="molecule type" value="Genomic_DNA"/>
</dbReference>
<sequence>MLRILCSLVRRRILPYPTLAELRNHRQQVSRAAEFGDHISAQITASTSFGVRDMWRLLKTFHKTTKSNPKDPSQHLDGSQDRYIPNPEGILEDKGDSQETKDLKRTGVLVLNQVADLHERVTNIPPILWDVPTDAEYAMELIAARVAAGQDVNPPKVRGHGTRHTAGGTENYTGLRNSKNYSENKSKSVDWKKWGERAAISKTWVENGKHLLRGRKNQASVGSDAQKRMAVPVAPEHATAMITEIPQSSMTKTTSSILSELAADHEAGSPQFVEAHSESFPAQHSSGPGLITLTATILLFTPLMSNIPKFVISLMRLRGVKKMGLLKGLQMKFSSDDGLQEIEEKFRWVGGRDELFARLVGTGKRQWLMPQ</sequence>
<reference evidence="2" key="1">
    <citation type="submission" date="2021-02" db="EMBL/GenBank/DDBJ databases">
        <authorList>
            <person name="Nieuwenhuis M."/>
            <person name="Van De Peppel L.J.J."/>
        </authorList>
    </citation>
    <scope>NUCLEOTIDE SEQUENCE</scope>
    <source>
        <strain evidence="2">D49</strain>
    </source>
</reference>
<feature type="compositionally biased region" description="Basic and acidic residues" evidence="1">
    <location>
        <begin position="68"/>
        <end position="80"/>
    </location>
</feature>
<comment type="caution">
    <text evidence="2">The sequence shown here is derived from an EMBL/GenBank/DDBJ whole genome shotgun (WGS) entry which is preliminary data.</text>
</comment>
<feature type="region of interest" description="Disordered" evidence="1">
    <location>
        <begin position="152"/>
        <end position="182"/>
    </location>
</feature>
<keyword evidence="3" id="KW-1185">Reference proteome</keyword>
<feature type="region of interest" description="Disordered" evidence="1">
    <location>
        <begin position="63"/>
        <end position="99"/>
    </location>
</feature>
<gene>
    <name evidence="2" type="ORF">H0H81_005310</name>
</gene>
<dbReference type="OrthoDB" id="1708389at2759"/>
<protein>
    <submittedName>
        <fullName evidence="2">Uncharacterized protein</fullName>
    </submittedName>
</protein>
<evidence type="ECO:0000256" key="1">
    <source>
        <dbReference type="SAM" id="MobiDB-lite"/>
    </source>
</evidence>
<organism evidence="2 3">
    <name type="scientific">Sphagnurus paluster</name>
    <dbReference type="NCBI Taxonomy" id="117069"/>
    <lineage>
        <taxon>Eukaryota</taxon>
        <taxon>Fungi</taxon>
        <taxon>Dikarya</taxon>
        <taxon>Basidiomycota</taxon>
        <taxon>Agaricomycotina</taxon>
        <taxon>Agaricomycetes</taxon>
        <taxon>Agaricomycetidae</taxon>
        <taxon>Agaricales</taxon>
        <taxon>Tricholomatineae</taxon>
        <taxon>Lyophyllaceae</taxon>
        <taxon>Sphagnurus</taxon>
    </lineage>
</organism>
<proteinExistence type="predicted"/>
<dbReference type="AlphaFoldDB" id="A0A9P7K5N6"/>
<reference evidence="2" key="2">
    <citation type="submission" date="2021-10" db="EMBL/GenBank/DDBJ databases">
        <title>Phylogenomics reveals ancestral predisposition of the termite-cultivated fungus Termitomyces towards a domesticated lifestyle.</title>
        <authorList>
            <person name="Auxier B."/>
            <person name="Grum-Grzhimaylo A."/>
            <person name="Cardenas M.E."/>
            <person name="Lodge J.D."/>
            <person name="Laessoe T."/>
            <person name="Pedersen O."/>
            <person name="Smith M.E."/>
            <person name="Kuyper T.W."/>
            <person name="Franco-Molano E.A."/>
            <person name="Baroni T.J."/>
            <person name="Aanen D.K."/>
        </authorList>
    </citation>
    <scope>NUCLEOTIDE SEQUENCE</scope>
    <source>
        <strain evidence="2">D49</strain>
    </source>
</reference>